<evidence type="ECO:0000313" key="2">
    <source>
        <dbReference type="Proteomes" id="UP000472273"/>
    </source>
</evidence>
<dbReference type="Proteomes" id="UP000472273">
    <property type="component" value="Unplaced"/>
</dbReference>
<reference evidence="1" key="2">
    <citation type="submission" date="2025-09" db="UniProtKB">
        <authorList>
            <consortium name="Ensembl"/>
        </authorList>
    </citation>
    <scope>IDENTIFICATION</scope>
</reference>
<evidence type="ECO:0000313" key="1">
    <source>
        <dbReference type="Ensembl" id="ENSPTXP00000001771.1"/>
    </source>
</evidence>
<name>A0A670XR25_PSETE</name>
<dbReference type="Ensembl" id="ENSPTXT00000001819.1">
    <property type="protein sequence ID" value="ENSPTXP00000001771.1"/>
    <property type="gene ID" value="ENSPTXG00000001415.1"/>
</dbReference>
<reference evidence="1" key="1">
    <citation type="submission" date="2025-08" db="UniProtKB">
        <authorList>
            <consortium name="Ensembl"/>
        </authorList>
    </citation>
    <scope>IDENTIFICATION</scope>
</reference>
<dbReference type="AlphaFoldDB" id="A0A670XR25"/>
<proteinExistence type="predicted"/>
<accession>A0A670XR25</accession>
<keyword evidence="2" id="KW-1185">Reference proteome</keyword>
<dbReference type="GeneTree" id="ENSGT01010000222666"/>
<sequence length="114" mass="12812">MATNFSTRYKKDLSIDILKTKLVRRKSTIQKENRYKEFNKGRQFGLVDVNAQPSRDKATSQVCTDLSGVGIAGVCKWGDMQKRSLKEYDNLPQGTVPGHLAAAKLTMDKRCTNT</sequence>
<organism evidence="1 2">
    <name type="scientific">Pseudonaja textilis</name>
    <name type="common">Eastern brown snake</name>
    <dbReference type="NCBI Taxonomy" id="8673"/>
    <lineage>
        <taxon>Eukaryota</taxon>
        <taxon>Metazoa</taxon>
        <taxon>Chordata</taxon>
        <taxon>Craniata</taxon>
        <taxon>Vertebrata</taxon>
        <taxon>Euteleostomi</taxon>
        <taxon>Lepidosauria</taxon>
        <taxon>Squamata</taxon>
        <taxon>Bifurcata</taxon>
        <taxon>Unidentata</taxon>
        <taxon>Episquamata</taxon>
        <taxon>Toxicofera</taxon>
        <taxon>Serpentes</taxon>
        <taxon>Colubroidea</taxon>
        <taxon>Elapidae</taxon>
        <taxon>Hydrophiinae</taxon>
        <taxon>Pseudonaja</taxon>
    </lineage>
</organism>
<protein>
    <submittedName>
        <fullName evidence="1">Uncharacterized protein</fullName>
    </submittedName>
</protein>